<organism evidence="2 3">
    <name type="scientific">Pelosinus fermentans JBW45</name>
    <dbReference type="NCBI Taxonomy" id="1192197"/>
    <lineage>
        <taxon>Bacteria</taxon>
        <taxon>Bacillati</taxon>
        <taxon>Bacillota</taxon>
        <taxon>Negativicutes</taxon>
        <taxon>Selenomonadales</taxon>
        <taxon>Sporomusaceae</taxon>
        <taxon>Pelosinus</taxon>
    </lineage>
</organism>
<evidence type="ECO:0000313" key="3">
    <source>
        <dbReference type="Proteomes" id="UP000005361"/>
    </source>
</evidence>
<accession>I9DDR8</accession>
<dbReference type="InterPro" id="IPR001173">
    <property type="entry name" value="Glyco_trans_2-like"/>
</dbReference>
<dbReference type="InterPro" id="IPR050834">
    <property type="entry name" value="Glycosyltransf_2"/>
</dbReference>
<dbReference type="KEGG" id="pft:JBW_00666"/>
<dbReference type="PANTHER" id="PTHR43685:SF13">
    <property type="entry name" value="O ANTIGEN BIOSYNTHESIS RHAMNOSYLTRANSFERASE RFBN"/>
    <property type="match status" value="1"/>
</dbReference>
<dbReference type="Pfam" id="PF00535">
    <property type="entry name" value="Glycos_transf_2"/>
    <property type="match status" value="1"/>
</dbReference>
<sequence>MYKIALIIPTRNSGQSFKDTLASVSKQTITLHYKVVIDTESEDCTIKDAKEHDFEIISIKKKEFNHGATRQSGVNLLNDVDIIIFMTQDAILADNESLENLLECFKDPKVGAAYGRQLPHLNAEPIDAHARLFNYSIASRVKSIDDAKKLGLKTAFISNSFAAYRKSALLSVGGFPSNTILSEDTYVAAKMLLDGWKVTYCAEAKVYHSHNYNYVQEFNRYFDIGVFHAREPWIRSSFGQAEGEGKRFVISEFNYLWSTGYKSTILSAFFRTLLKYLGYKLGLNEKWMSTRIKKNLSMHKGFW</sequence>
<protein>
    <recommendedName>
        <fullName evidence="1">Glycosyltransferase 2-like domain-containing protein</fullName>
    </recommendedName>
</protein>
<dbReference type="InterPro" id="IPR029044">
    <property type="entry name" value="Nucleotide-diphossugar_trans"/>
</dbReference>
<dbReference type="Gene3D" id="3.90.550.10">
    <property type="entry name" value="Spore Coat Polysaccharide Biosynthesis Protein SpsA, Chain A"/>
    <property type="match status" value="1"/>
</dbReference>
<name>I9DDR8_9FIRM</name>
<reference evidence="3" key="2">
    <citation type="submission" date="2015-02" db="EMBL/GenBank/DDBJ databases">
        <title>Complete Genome Sequence of Pelosinus fermentans JBW45.</title>
        <authorList>
            <person name="De Leon K.B."/>
            <person name="Utturkar S.M."/>
            <person name="Camilleri L.B."/>
            <person name="Arkin A.P."/>
            <person name="Fields M.W."/>
            <person name="Brown S.D."/>
            <person name="Wall J.D."/>
        </authorList>
    </citation>
    <scope>NUCLEOTIDE SEQUENCE [LARGE SCALE GENOMIC DNA]</scope>
    <source>
        <strain evidence="3">JBW45</strain>
    </source>
</reference>
<dbReference type="AlphaFoldDB" id="I9DDR8"/>
<evidence type="ECO:0000313" key="2">
    <source>
        <dbReference type="EMBL" id="AJQ26018.1"/>
    </source>
</evidence>
<dbReference type="GO" id="GO:0044010">
    <property type="term" value="P:single-species biofilm formation"/>
    <property type="evidence" value="ECO:0007669"/>
    <property type="project" value="TreeGrafter"/>
</dbReference>
<dbReference type="RefSeq" id="WP_007959089.1">
    <property type="nucleotide sequence ID" value="NZ_CP010978.1"/>
</dbReference>
<dbReference type="PANTHER" id="PTHR43685">
    <property type="entry name" value="GLYCOSYLTRANSFERASE"/>
    <property type="match status" value="1"/>
</dbReference>
<gene>
    <name evidence="2" type="ORF">JBW_00666</name>
</gene>
<dbReference type="HOGENOM" id="CLU_061778_1_0_9"/>
<evidence type="ECO:0000259" key="1">
    <source>
        <dbReference type="Pfam" id="PF00535"/>
    </source>
</evidence>
<dbReference type="SUPFAM" id="SSF53448">
    <property type="entry name" value="Nucleotide-diphospho-sugar transferases"/>
    <property type="match status" value="1"/>
</dbReference>
<feature type="domain" description="Glycosyltransferase 2-like" evidence="1">
    <location>
        <begin position="6"/>
        <end position="169"/>
    </location>
</feature>
<proteinExistence type="predicted"/>
<reference evidence="2 3" key="1">
    <citation type="journal article" date="2015" name="Genome Announc.">
        <title>Complete Genome Sequence of Pelosinus fermentans JBW45, a Member of a Remarkably Competitive Group of Negativicutes in the Firmicutes Phylum.</title>
        <authorList>
            <person name="De Leon K.B."/>
            <person name="Utturkar S.M."/>
            <person name="Camilleri L.B."/>
            <person name="Elias D.A."/>
            <person name="Arkin A.P."/>
            <person name="Fields M.W."/>
            <person name="Brown S.D."/>
            <person name="Wall J.D."/>
        </authorList>
    </citation>
    <scope>NUCLEOTIDE SEQUENCE [LARGE SCALE GENOMIC DNA]</scope>
    <source>
        <strain evidence="2 3">JBW45</strain>
    </source>
</reference>
<dbReference type="EMBL" id="CP010978">
    <property type="protein sequence ID" value="AJQ26018.1"/>
    <property type="molecule type" value="Genomic_DNA"/>
</dbReference>
<dbReference type="STRING" id="1192197.JBW_00666"/>
<dbReference type="Proteomes" id="UP000005361">
    <property type="component" value="Chromosome"/>
</dbReference>
<dbReference type="OrthoDB" id="9790005at2"/>